<feature type="compositionally biased region" description="Acidic residues" evidence="4">
    <location>
        <begin position="64"/>
        <end position="74"/>
    </location>
</feature>
<evidence type="ECO:0000256" key="2">
    <source>
        <dbReference type="ARBA" id="ARBA00024195"/>
    </source>
</evidence>
<dbReference type="InterPro" id="IPR051487">
    <property type="entry name" value="Ser/Thr_Proteases_Immune/Dev"/>
</dbReference>
<sequence length="347" mass="38162">MVGSVLAFSIALLGSTLGLSPRHADYISHLEGFAARVPGGPGLFSDYGIGHVGPLQPQLLRQEEDPEDPEDPEDSETRIQKGRVSQKVPSFVAGLVYYRNDRNGNEEYKGPFCTSTLISSTEILTAAHCTEGMKNVRMEVVLGLSDLRAYSMRINENNPNVAIRDFYFEDVEHHENYTGKEDNFLNDIAIIKLSEPVDISQFKPIQLAGKEEGYTQNLKANGWGLKNCWSSSAEALREANGTFVDRPTCSDKWSRARDSTPIPKSQVCVTYKADGMDAAVASGDSGGPVYSDASNGPVQIGIASHVIFDFYYPPFLMCVDSSVPQVYNSVPEYKDWILKHSPSATFV</sequence>
<feature type="signal peptide" evidence="5">
    <location>
        <begin position="1"/>
        <end position="18"/>
    </location>
</feature>
<dbReference type="PROSITE" id="PS50240">
    <property type="entry name" value="TRYPSIN_DOM"/>
    <property type="match status" value="1"/>
</dbReference>
<dbReference type="PROSITE" id="PS00134">
    <property type="entry name" value="TRYPSIN_HIS"/>
    <property type="match status" value="1"/>
</dbReference>
<evidence type="ECO:0000256" key="3">
    <source>
        <dbReference type="RuleBase" id="RU363034"/>
    </source>
</evidence>
<organism evidence="7 8">
    <name type="scientific">Allacma fusca</name>
    <dbReference type="NCBI Taxonomy" id="39272"/>
    <lineage>
        <taxon>Eukaryota</taxon>
        <taxon>Metazoa</taxon>
        <taxon>Ecdysozoa</taxon>
        <taxon>Arthropoda</taxon>
        <taxon>Hexapoda</taxon>
        <taxon>Collembola</taxon>
        <taxon>Symphypleona</taxon>
        <taxon>Sminthuridae</taxon>
        <taxon>Allacma</taxon>
    </lineage>
</organism>
<dbReference type="InterPro" id="IPR033116">
    <property type="entry name" value="TRYPSIN_SER"/>
</dbReference>
<evidence type="ECO:0000313" key="8">
    <source>
        <dbReference type="Proteomes" id="UP000708208"/>
    </source>
</evidence>
<name>A0A8J2KYH7_9HEXA</name>
<keyword evidence="5" id="KW-0732">Signal</keyword>
<evidence type="ECO:0000256" key="4">
    <source>
        <dbReference type="SAM" id="MobiDB-lite"/>
    </source>
</evidence>
<dbReference type="AlphaFoldDB" id="A0A8J2KYH7"/>
<protein>
    <recommendedName>
        <fullName evidence="6">Peptidase S1 domain-containing protein</fullName>
    </recommendedName>
</protein>
<dbReference type="PROSITE" id="PS00135">
    <property type="entry name" value="TRYPSIN_SER"/>
    <property type="match status" value="1"/>
</dbReference>
<evidence type="ECO:0000256" key="1">
    <source>
        <dbReference type="ARBA" id="ARBA00023157"/>
    </source>
</evidence>
<dbReference type="Pfam" id="PF00089">
    <property type="entry name" value="Trypsin"/>
    <property type="match status" value="1"/>
</dbReference>
<evidence type="ECO:0000313" key="7">
    <source>
        <dbReference type="EMBL" id="CAG7823116.1"/>
    </source>
</evidence>
<comment type="caution">
    <text evidence="7">The sequence shown here is derived from an EMBL/GenBank/DDBJ whole genome shotgun (WGS) entry which is preliminary data.</text>
</comment>
<feature type="region of interest" description="Disordered" evidence="4">
    <location>
        <begin position="61"/>
        <end position="85"/>
    </location>
</feature>
<keyword evidence="8" id="KW-1185">Reference proteome</keyword>
<dbReference type="InterPro" id="IPR018114">
    <property type="entry name" value="TRYPSIN_HIS"/>
</dbReference>
<evidence type="ECO:0000259" key="6">
    <source>
        <dbReference type="PROSITE" id="PS50240"/>
    </source>
</evidence>
<proteinExistence type="inferred from homology"/>
<dbReference type="InterPro" id="IPR001254">
    <property type="entry name" value="Trypsin_dom"/>
</dbReference>
<keyword evidence="3" id="KW-0645">Protease</keyword>
<keyword evidence="3" id="KW-0378">Hydrolase</keyword>
<comment type="similarity">
    <text evidence="2">Belongs to the peptidase S1 family. CLIP subfamily.</text>
</comment>
<dbReference type="CDD" id="cd00190">
    <property type="entry name" value="Tryp_SPc"/>
    <property type="match status" value="1"/>
</dbReference>
<feature type="domain" description="Peptidase S1" evidence="6">
    <location>
        <begin position="91"/>
        <end position="342"/>
    </location>
</feature>
<dbReference type="GO" id="GO:0006508">
    <property type="term" value="P:proteolysis"/>
    <property type="evidence" value="ECO:0007669"/>
    <property type="project" value="UniProtKB-KW"/>
</dbReference>
<feature type="chain" id="PRO_5035275169" description="Peptidase S1 domain-containing protein" evidence="5">
    <location>
        <begin position="19"/>
        <end position="347"/>
    </location>
</feature>
<dbReference type="OrthoDB" id="10061449at2759"/>
<dbReference type="GO" id="GO:0004252">
    <property type="term" value="F:serine-type endopeptidase activity"/>
    <property type="evidence" value="ECO:0007669"/>
    <property type="project" value="InterPro"/>
</dbReference>
<gene>
    <name evidence="7" type="ORF">AFUS01_LOCUS33352</name>
</gene>
<reference evidence="7" key="1">
    <citation type="submission" date="2021-06" db="EMBL/GenBank/DDBJ databases">
        <authorList>
            <person name="Hodson N. C."/>
            <person name="Mongue J. A."/>
            <person name="Jaron S. K."/>
        </authorList>
    </citation>
    <scope>NUCLEOTIDE SEQUENCE</scope>
</reference>
<dbReference type="PANTHER" id="PTHR24256">
    <property type="entry name" value="TRYPTASE-RELATED"/>
    <property type="match status" value="1"/>
</dbReference>
<keyword evidence="1" id="KW-1015">Disulfide bond</keyword>
<dbReference type="SMART" id="SM00020">
    <property type="entry name" value="Tryp_SPc"/>
    <property type="match status" value="1"/>
</dbReference>
<dbReference type="EMBL" id="CAJVCH010528436">
    <property type="protein sequence ID" value="CAG7823116.1"/>
    <property type="molecule type" value="Genomic_DNA"/>
</dbReference>
<dbReference type="Proteomes" id="UP000708208">
    <property type="component" value="Unassembled WGS sequence"/>
</dbReference>
<accession>A0A8J2KYH7</accession>
<evidence type="ECO:0000256" key="5">
    <source>
        <dbReference type="SAM" id="SignalP"/>
    </source>
</evidence>
<keyword evidence="3" id="KW-0720">Serine protease</keyword>